<dbReference type="InterPro" id="IPR035919">
    <property type="entry name" value="EAL_sf"/>
</dbReference>
<dbReference type="EMBL" id="SZZH01000001">
    <property type="protein sequence ID" value="TKV60430.1"/>
    <property type="molecule type" value="Genomic_DNA"/>
</dbReference>
<organism evidence="3 4">
    <name type="scientific">Nakamurella flava</name>
    <dbReference type="NCBI Taxonomy" id="2576308"/>
    <lineage>
        <taxon>Bacteria</taxon>
        <taxon>Bacillati</taxon>
        <taxon>Actinomycetota</taxon>
        <taxon>Actinomycetes</taxon>
        <taxon>Nakamurellales</taxon>
        <taxon>Nakamurellaceae</taxon>
        <taxon>Nakamurella</taxon>
    </lineage>
</organism>
<dbReference type="InterPro" id="IPR043128">
    <property type="entry name" value="Rev_trsase/Diguanyl_cyclase"/>
</dbReference>
<accession>A0A4U6QJ24</accession>
<dbReference type="PROSITE" id="PS50887">
    <property type="entry name" value="GGDEF"/>
    <property type="match status" value="1"/>
</dbReference>
<reference evidence="3 4" key="1">
    <citation type="submission" date="2019-05" db="EMBL/GenBank/DDBJ databases">
        <title>Nakamurella sp. N5BH11, whole genome shotgun sequence.</title>
        <authorList>
            <person name="Tuo L."/>
        </authorList>
    </citation>
    <scope>NUCLEOTIDE SEQUENCE [LARGE SCALE GENOMIC DNA]</scope>
    <source>
        <strain evidence="3 4">N5BH11</strain>
    </source>
</reference>
<feature type="domain" description="EAL" evidence="1">
    <location>
        <begin position="241"/>
        <end position="490"/>
    </location>
</feature>
<evidence type="ECO:0000313" key="3">
    <source>
        <dbReference type="EMBL" id="TKV60430.1"/>
    </source>
</evidence>
<keyword evidence="4" id="KW-1185">Reference proteome</keyword>
<dbReference type="CDD" id="cd01949">
    <property type="entry name" value="GGDEF"/>
    <property type="match status" value="1"/>
</dbReference>
<dbReference type="Gene3D" id="3.30.70.270">
    <property type="match status" value="1"/>
</dbReference>
<dbReference type="NCBIfam" id="TIGR00254">
    <property type="entry name" value="GGDEF"/>
    <property type="match status" value="1"/>
</dbReference>
<name>A0A4U6QJ24_9ACTN</name>
<dbReference type="InterPro" id="IPR052155">
    <property type="entry name" value="Biofilm_reg_signaling"/>
</dbReference>
<dbReference type="PROSITE" id="PS50883">
    <property type="entry name" value="EAL"/>
    <property type="match status" value="1"/>
</dbReference>
<dbReference type="SMART" id="SM00267">
    <property type="entry name" value="GGDEF"/>
    <property type="match status" value="1"/>
</dbReference>
<dbReference type="InterPro" id="IPR001633">
    <property type="entry name" value="EAL_dom"/>
</dbReference>
<evidence type="ECO:0000259" key="1">
    <source>
        <dbReference type="PROSITE" id="PS50883"/>
    </source>
</evidence>
<dbReference type="SUPFAM" id="SSF55073">
    <property type="entry name" value="Nucleotide cyclase"/>
    <property type="match status" value="1"/>
</dbReference>
<gene>
    <name evidence="3" type="ORF">FDO65_01565</name>
</gene>
<dbReference type="AlphaFoldDB" id="A0A4U6QJ24"/>
<dbReference type="Gene3D" id="3.20.20.450">
    <property type="entry name" value="EAL domain"/>
    <property type="match status" value="1"/>
</dbReference>
<dbReference type="FunFam" id="3.30.70.270:FF:000001">
    <property type="entry name" value="Diguanylate cyclase domain protein"/>
    <property type="match status" value="1"/>
</dbReference>
<sequence>MTRRTLDADRAAEIAGVLRELSSPWAGEPVVPPVGDDVLDEISRGVDTLVDELTALRQTAERRVTADAPCAKIDELTGVPNRSLLIERLRDVLAEAETGGQPPSVLLLDLDGFKEINDGLGHSAGDAVLVTVASRLLACSRPTDTVARLGGDEFAVILPATDAAGAVTVAERIVEQLAVPIRVGWRTVWTGGSVGVCTAERGQRADQILRYADTAMYAAKSNGSGRVRQFVPEMNAAARQRLRTAAEIAAALVEGHLRVRYRPEVDLADRRSTGLEAVVEWVHPRRGLLPAARFLDVAEDGGHIVEIGRWVRRSAFTRYAALPDGPAHLLVHVSPVELRTADLAEGILRELDAAGVEPARLVLVVPDTALAHQHSLAELTRLREHGIGVQLDRFGAGDIPLAALRQHPVDAVRLDAASVAAAVADERDARYLSALVVLAGAADLRVTAAGVDGAEHAQLLRDIGCSVGQGSWCGANTVDPPTPAPAGVGPAHRSVLRPVRAAG</sequence>
<evidence type="ECO:0000259" key="2">
    <source>
        <dbReference type="PROSITE" id="PS50887"/>
    </source>
</evidence>
<dbReference type="InterPro" id="IPR000160">
    <property type="entry name" value="GGDEF_dom"/>
</dbReference>
<dbReference type="PANTHER" id="PTHR44757:SF2">
    <property type="entry name" value="BIOFILM ARCHITECTURE MAINTENANCE PROTEIN MBAA"/>
    <property type="match status" value="1"/>
</dbReference>
<feature type="domain" description="GGDEF" evidence="2">
    <location>
        <begin position="101"/>
        <end position="232"/>
    </location>
</feature>
<dbReference type="Proteomes" id="UP000306985">
    <property type="component" value="Unassembled WGS sequence"/>
</dbReference>
<dbReference type="InterPro" id="IPR029787">
    <property type="entry name" value="Nucleotide_cyclase"/>
</dbReference>
<dbReference type="SMART" id="SM00052">
    <property type="entry name" value="EAL"/>
    <property type="match status" value="1"/>
</dbReference>
<comment type="caution">
    <text evidence="3">The sequence shown here is derived from an EMBL/GenBank/DDBJ whole genome shotgun (WGS) entry which is preliminary data.</text>
</comment>
<dbReference type="OrthoDB" id="23692at2"/>
<dbReference type="SUPFAM" id="SSF141868">
    <property type="entry name" value="EAL domain-like"/>
    <property type="match status" value="1"/>
</dbReference>
<dbReference type="PANTHER" id="PTHR44757">
    <property type="entry name" value="DIGUANYLATE CYCLASE DGCP"/>
    <property type="match status" value="1"/>
</dbReference>
<dbReference type="CDD" id="cd01948">
    <property type="entry name" value="EAL"/>
    <property type="match status" value="1"/>
</dbReference>
<dbReference type="Pfam" id="PF00563">
    <property type="entry name" value="EAL"/>
    <property type="match status" value="1"/>
</dbReference>
<proteinExistence type="predicted"/>
<protein>
    <submittedName>
        <fullName evidence="3">Diguanylate cyclase</fullName>
    </submittedName>
</protein>
<evidence type="ECO:0000313" key="4">
    <source>
        <dbReference type="Proteomes" id="UP000306985"/>
    </source>
</evidence>
<dbReference type="RefSeq" id="WP_137447734.1">
    <property type="nucleotide sequence ID" value="NZ_SZZH01000001.1"/>
</dbReference>
<dbReference type="Pfam" id="PF00990">
    <property type="entry name" value="GGDEF"/>
    <property type="match status" value="1"/>
</dbReference>